<sequence length="92" mass="10365">MMFLVRSSVRIAGLSVSVPHKKTAEIEGTLLLFLSPPTIPAQRDSYLYRNYSSILNKTEGFVVSVALCSYLYGVYGIQRNEITIRRPKKIVV</sequence>
<reference evidence="1" key="1">
    <citation type="submission" date="2022-02" db="EMBL/GenBank/DDBJ databases">
        <title>Towards deciphering the DNA virus diversity associated with rodent species in the families Cricetidae and Heteromyidae.</title>
        <authorList>
            <person name="Lund M."/>
            <person name="Larsen B.B."/>
            <person name="Gryseels S."/>
            <person name="Kraberger S."/>
            <person name="Rowsey D.M."/>
            <person name="Steger L."/>
            <person name="Yule K.M."/>
            <person name="Upham N.S."/>
            <person name="Worobey M."/>
            <person name="Van Doorslaer K."/>
            <person name="Varsani A."/>
        </authorList>
    </citation>
    <scope>NUCLEOTIDE SEQUENCE</scope>
    <source>
        <strain evidence="1">NeonRodF7_14</strain>
    </source>
</reference>
<organism evidence="1">
    <name type="scientific">Peromfec virus RodF7_14</name>
    <dbReference type="NCBI Taxonomy" id="2929349"/>
    <lineage>
        <taxon>Viruses</taxon>
        <taxon>Monodnaviria</taxon>
        <taxon>Sangervirae</taxon>
        <taxon>Phixviricota</taxon>
        <taxon>Malgrandaviricetes</taxon>
        <taxon>Petitvirales</taxon>
        <taxon>Microviridae</taxon>
    </lineage>
</organism>
<accession>A0A976N300</accession>
<dbReference type="EMBL" id="OM869662">
    <property type="protein sequence ID" value="UPW41765.1"/>
    <property type="molecule type" value="Genomic_DNA"/>
</dbReference>
<evidence type="ECO:0000313" key="1">
    <source>
        <dbReference type="EMBL" id="UPW41765.1"/>
    </source>
</evidence>
<proteinExistence type="predicted"/>
<protein>
    <submittedName>
        <fullName evidence="1">Uncharacterized protein</fullName>
    </submittedName>
</protein>
<name>A0A976N300_9VIRU</name>